<keyword evidence="3" id="KW-0812">Transmembrane</keyword>
<comment type="subcellular location">
    <subcellularLocation>
        <location evidence="1">Membrane</location>
        <topology evidence="1">Multi-pass membrane protein</topology>
    </subcellularLocation>
</comment>
<evidence type="ECO:0000256" key="1">
    <source>
        <dbReference type="ARBA" id="ARBA00004141"/>
    </source>
</evidence>
<comment type="caution">
    <text evidence="5">The sequence shown here is derived from an EMBL/GenBank/DDBJ whole genome shotgun (WGS) entry which is preliminary data.</text>
</comment>
<organism evidence="5 6">
    <name type="scientific">Diaporthe eres</name>
    <name type="common">Phomopsis oblonga</name>
    <dbReference type="NCBI Taxonomy" id="83184"/>
    <lineage>
        <taxon>Eukaryota</taxon>
        <taxon>Fungi</taxon>
        <taxon>Dikarya</taxon>
        <taxon>Ascomycota</taxon>
        <taxon>Pezizomycotina</taxon>
        <taxon>Sordariomycetes</taxon>
        <taxon>Sordariomycetidae</taxon>
        <taxon>Diaporthales</taxon>
        <taxon>Diaporthaceae</taxon>
        <taxon>Diaporthe</taxon>
        <taxon>Diaporthe eres species complex</taxon>
    </lineage>
</organism>
<sequence>MHSDGDSSMQEVPEKPELLSDKIIIHDHSTLENAIDSDNETRAPIFEDEIQYPEGGWTAWSQVVAGNMLNMLAWGLPASFGVYQLYYTEERGLSASQASWIGSAQVFLTLALGTVSGRLADAGYSRHAVLIGCLVIVSGTLLTSFCTRYWQILMAQGVYIGLGLGMAYMPSIAVIGCYFKQRRSLALAISTTGGGFGSLVFPSVLQYLIPRVGFPLAVRYSALVALAMALVANLLLKPRVFPAQRGPIVDFGAFKEVPYFYFTIGVCLYFMALYFSFFYINAFARQVIGFSATEAVSLLLITNAAGIPLRPIVGHIADRHLGPINIFTVAIFVLACMDFAWVGVKTKAGMCVFSVFLGMANGAAQGIVLGALASLTTDPRKMGVRFGMVATLSGVATLAGPPIAGAIIDSTGGRYLWAQIWAGAVLLASSFIIAAARVSKSGKRIHAIL</sequence>
<feature type="transmembrane region" description="Helical" evidence="3">
    <location>
        <begin position="353"/>
        <end position="374"/>
    </location>
</feature>
<comment type="similarity">
    <text evidence="2">Belongs to the major facilitator superfamily. Monocarboxylate porter (TC 2.A.1.13) family.</text>
</comment>
<feature type="transmembrane region" description="Helical" evidence="3">
    <location>
        <begin position="185"/>
        <end position="205"/>
    </location>
</feature>
<gene>
    <name evidence="5" type="ORF">SLS63_009786</name>
</gene>
<dbReference type="PANTHER" id="PTHR11360">
    <property type="entry name" value="MONOCARBOXYLATE TRANSPORTER"/>
    <property type="match status" value="1"/>
</dbReference>
<accession>A0ABR1NYV8</accession>
<dbReference type="PROSITE" id="PS50850">
    <property type="entry name" value="MFS"/>
    <property type="match status" value="1"/>
</dbReference>
<dbReference type="SUPFAM" id="SSF103473">
    <property type="entry name" value="MFS general substrate transporter"/>
    <property type="match status" value="1"/>
</dbReference>
<evidence type="ECO:0000259" key="4">
    <source>
        <dbReference type="PROSITE" id="PS50850"/>
    </source>
</evidence>
<dbReference type="InterPro" id="IPR011701">
    <property type="entry name" value="MFS"/>
</dbReference>
<proteinExistence type="inferred from homology"/>
<dbReference type="Pfam" id="PF07690">
    <property type="entry name" value="MFS_1"/>
    <property type="match status" value="1"/>
</dbReference>
<evidence type="ECO:0000313" key="5">
    <source>
        <dbReference type="EMBL" id="KAK7720568.1"/>
    </source>
</evidence>
<feature type="transmembrane region" description="Helical" evidence="3">
    <location>
        <begin position="217"/>
        <end position="236"/>
    </location>
</feature>
<keyword evidence="3" id="KW-1133">Transmembrane helix</keyword>
<dbReference type="InterPro" id="IPR020846">
    <property type="entry name" value="MFS_dom"/>
</dbReference>
<evidence type="ECO:0000313" key="6">
    <source>
        <dbReference type="Proteomes" id="UP001430848"/>
    </source>
</evidence>
<dbReference type="PANTHER" id="PTHR11360:SF130">
    <property type="entry name" value="MAJOR FACILITATOR SUPERFAMILY (MFS) PROFILE DOMAIN-CONTAINING PROTEIN-RELATED"/>
    <property type="match status" value="1"/>
</dbReference>
<feature type="transmembrane region" description="Helical" evidence="3">
    <location>
        <begin position="68"/>
        <end position="86"/>
    </location>
</feature>
<keyword evidence="6" id="KW-1185">Reference proteome</keyword>
<feature type="domain" description="Major facilitator superfamily (MFS) profile" evidence="4">
    <location>
        <begin position="59"/>
        <end position="440"/>
    </location>
</feature>
<feature type="transmembrane region" description="Helical" evidence="3">
    <location>
        <begin position="128"/>
        <end position="150"/>
    </location>
</feature>
<feature type="transmembrane region" description="Helical" evidence="3">
    <location>
        <begin position="98"/>
        <end position="116"/>
    </location>
</feature>
<reference evidence="5 6" key="1">
    <citation type="submission" date="2024-02" db="EMBL/GenBank/DDBJ databases">
        <title>De novo assembly and annotation of 12 fungi associated with fruit tree decline syndrome in Ontario, Canada.</title>
        <authorList>
            <person name="Sulman M."/>
            <person name="Ellouze W."/>
            <person name="Ilyukhin E."/>
        </authorList>
    </citation>
    <scope>NUCLEOTIDE SEQUENCE [LARGE SCALE GENOMIC DNA]</scope>
    <source>
        <strain evidence="5 6">M169</strain>
    </source>
</reference>
<feature type="transmembrane region" description="Helical" evidence="3">
    <location>
        <begin position="156"/>
        <end position="178"/>
    </location>
</feature>
<dbReference type="InterPro" id="IPR036259">
    <property type="entry name" value="MFS_trans_sf"/>
</dbReference>
<evidence type="ECO:0000256" key="2">
    <source>
        <dbReference type="ARBA" id="ARBA00006727"/>
    </source>
</evidence>
<feature type="transmembrane region" description="Helical" evidence="3">
    <location>
        <begin position="286"/>
        <end position="309"/>
    </location>
</feature>
<dbReference type="Gene3D" id="1.20.1250.20">
    <property type="entry name" value="MFS general substrate transporter like domains"/>
    <property type="match status" value="2"/>
</dbReference>
<dbReference type="Proteomes" id="UP001430848">
    <property type="component" value="Unassembled WGS sequence"/>
</dbReference>
<name>A0ABR1NYV8_DIAER</name>
<protein>
    <recommendedName>
        <fullName evidence="4">Major facilitator superfamily (MFS) profile domain-containing protein</fullName>
    </recommendedName>
</protein>
<feature type="transmembrane region" description="Helical" evidence="3">
    <location>
        <begin position="321"/>
        <end position="341"/>
    </location>
</feature>
<dbReference type="EMBL" id="JAKNSF020000074">
    <property type="protein sequence ID" value="KAK7720568.1"/>
    <property type="molecule type" value="Genomic_DNA"/>
</dbReference>
<evidence type="ECO:0000256" key="3">
    <source>
        <dbReference type="SAM" id="Phobius"/>
    </source>
</evidence>
<dbReference type="InterPro" id="IPR050327">
    <property type="entry name" value="Proton-linked_MCT"/>
</dbReference>
<feature type="transmembrane region" description="Helical" evidence="3">
    <location>
        <begin position="386"/>
        <end position="408"/>
    </location>
</feature>
<feature type="transmembrane region" description="Helical" evidence="3">
    <location>
        <begin position="414"/>
        <end position="436"/>
    </location>
</feature>
<feature type="transmembrane region" description="Helical" evidence="3">
    <location>
        <begin position="257"/>
        <end position="280"/>
    </location>
</feature>
<keyword evidence="3" id="KW-0472">Membrane</keyword>